<reference evidence="2" key="1">
    <citation type="submission" date="2020-11" db="EMBL/GenBank/DDBJ databases">
        <authorList>
            <person name="Tran Van P."/>
        </authorList>
    </citation>
    <scope>NUCLEOTIDE SEQUENCE</scope>
</reference>
<feature type="compositionally biased region" description="Basic and acidic residues" evidence="1">
    <location>
        <begin position="605"/>
        <end position="621"/>
    </location>
</feature>
<accession>A0A7R8ZHR6</accession>
<feature type="region of interest" description="Disordered" evidence="1">
    <location>
        <begin position="193"/>
        <end position="372"/>
    </location>
</feature>
<feature type="compositionally biased region" description="Basic and acidic residues" evidence="1">
    <location>
        <begin position="577"/>
        <end position="593"/>
    </location>
</feature>
<proteinExistence type="predicted"/>
<evidence type="ECO:0000313" key="2">
    <source>
        <dbReference type="EMBL" id="CAD7224183.1"/>
    </source>
</evidence>
<protein>
    <submittedName>
        <fullName evidence="2">Uncharacterized protein</fullName>
    </submittedName>
</protein>
<feature type="region of interest" description="Disordered" evidence="1">
    <location>
        <begin position="577"/>
        <end position="621"/>
    </location>
</feature>
<evidence type="ECO:0000256" key="1">
    <source>
        <dbReference type="SAM" id="MobiDB-lite"/>
    </source>
</evidence>
<dbReference type="EMBL" id="OB660323">
    <property type="protein sequence ID" value="CAD7224183.1"/>
    <property type="molecule type" value="Genomic_DNA"/>
</dbReference>
<feature type="region of interest" description="Disordered" evidence="1">
    <location>
        <begin position="122"/>
        <end position="164"/>
    </location>
</feature>
<feature type="compositionally biased region" description="Low complexity" evidence="1">
    <location>
        <begin position="122"/>
        <end position="132"/>
    </location>
</feature>
<sequence length="621" mass="65968">MDRRTRDYYEGSYGQRPSVVPGRRDRGGYENDLYESRGGVSVGGPRAASGRDSYGDYADYPSSQREAPSSSSGALFEGYAQSAGAGAYRGGAGTGAAAGSSGLAAQLTEAITAKVLSALTSSGIGSSGTPSAMAQAQSRPGFSGRGVQQPYAESRAQDRGMPQVWAASEPVRKQASYNYNARQVFGTSMSSALPLRREGGWGGRGAYRGGGRTGWAAPTRTLDNNMGRGNRPREAQRGRGGGPGKRGPTGKSPLKRLQQNSTPVPKPSPAKKPQVAQETPQTPEAKKAPEVSDASAEASEAPAASKASEAGEPSEANKASAEAEGSTATEGAAAEATADDAPTAGVSEGDQGTSKDSETGDSKQAASLDKRQLKKAKIQARIEEDLKKLPPGTSLQCSFCGFSTTEHEAYSSHLKEERHTECTKKQDNNLQMKLSSLQRKAEQLNAGIIEREYYNLPPYQRAPVSYCRVCKCKYSGRMDQHYRSTLHQMAIKKASDVSKKAVPSKEQETAAAQEKFLMELTIPETYDGSVLGAELLSSVMVKECSVCDEIIRVSDADAHLQSEAHYNKVVEKKALMEAEKPVENGDVEKKEDEAAASQAEPMDAEEPKATDDKESEAATEG</sequence>
<dbReference type="AlphaFoldDB" id="A0A7R8ZHR6"/>
<feature type="compositionally biased region" description="Gly residues" evidence="1">
    <location>
        <begin position="238"/>
        <end position="247"/>
    </location>
</feature>
<name>A0A7R8ZHR6_9CRUS</name>
<feature type="compositionally biased region" description="Low complexity" evidence="1">
    <location>
        <begin position="62"/>
        <end position="73"/>
    </location>
</feature>
<organism evidence="2">
    <name type="scientific">Cyprideis torosa</name>
    <dbReference type="NCBI Taxonomy" id="163714"/>
    <lineage>
        <taxon>Eukaryota</taxon>
        <taxon>Metazoa</taxon>
        <taxon>Ecdysozoa</taxon>
        <taxon>Arthropoda</taxon>
        <taxon>Crustacea</taxon>
        <taxon>Oligostraca</taxon>
        <taxon>Ostracoda</taxon>
        <taxon>Podocopa</taxon>
        <taxon>Podocopida</taxon>
        <taxon>Cytherocopina</taxon>
        <taxon>Cytheroidea</taxon>
        <taxon>Cytherideidae</taxon>
        <taxon>Cyprideis</taxon>
    </lineage>
</organism>
<gene>
    <name evidence="2" type="ORF">CTOB1V02_LOCUS2153</name>
</gene>
<feature type="region of interest" description="Disordered" evidence="1">
    <location>
        <begin position="1"/>
        <end position="73"/>
    </location>
</feature>
<feature type="compositionally biased region" description="Low complexity" evidence="1">
    <location>
        <begin position="291"/>
        <end position="344"/>
    </location>
</feature>
<feature type="compositionally biased region" description="Gly residues" evidence="1">
    <location>
        <begin position="200"/>
        <end position="213"/>
    </location>
</feature>